<feature type="transmembrane region" description="Helical" evidence="7">
    <location>
        <begin position="61"/>
        <end position="80"/>
    </location>
</feature>
<organism evidence="9 10">
    <name type="scientific">Rothia koreensis</name>
    <dbReference type="NCBI Taxonomy" id="592378"/>
    <lineage>
        <taxon>Bacteria</taxon>
        <taxon>Bacillati</taxon>
        <taxon>Actinomycetota</taxon>
        <taxon>Actinomycetes</taxon>
        <taxon>Micrococcales</taxon>
        <taxon>Micrococcaceae</taxon>
        <taxon>Rothia</taxon>
    </lineage>
</organism>
<dbReference type="GO" id="GO:0005886">
    <property type="term" value="C:plasma membrane"/>
    <property type="evidence" value="ECO:0007669"/>
    <property type="project" value="UniProtKB-SubCell"/>
</dbReference>
<comment type="similarity">
    <text evidence="7">Belongs to the transglycosylase MltG family.</text>
</comment>
<keyword evidence="10" id="KW-1185">Reference proteome</keyword>
<evidence type="ECO:0000256" key="6">
    <source>
        <dbReference type="ARBA" id="ARBA00023316"/>
    </source>
</evidence>
<dbReference type="Gene3D" id="3.30.160.60">
    <property type="entry name" value="Classic Zinc Finger"/>
    <property type="match status" value="1"/>
</dbReference>
<dbReference type="GO" id="GO:0009252">
    <property type="term" value="P:peptidoglycan biosynthetic process"/>
    <property type="evidence" value="ECO:0007669"/>
    <property type="project" value="UniProtKB-UniRule"/>
</dbReference>
<evidence type="ECO:0000256" key="5">
    <source>
        <dbReference type="ARBA" id="ARBA00023239"/>
    </source>
</evidence>
<protein>
    <recommendedName>
        <fullName evidence="7">Endolytic murein transglycosylase</fullName>
        <ecNumber evidence="7">4.2.2.29</ecNumber>
    </recommendedName>
    <alternativeName>
        <fullName evidence="7">Peptidoglycan lytic transglycosylase</fullName>
    </alternativeName>
    <alternativeName>
        <fullName evidence="7">Peptidoglycan polymerization terminase</fullName>
    </alternativeName>
</protein>
<keyword evidence="3 7" id="KW-1133">Transmembrane helix</keyword>
<keyword evidence="5 7" id="KW-0456">Lyase</keyword>
<dbReference type="GO" id="GO:0008932">
    <property type="term" value="F:lytic endotransglycosylase activity"/>
    <property type="evidence" value="ECO:0007669"/>
    <property type="project" value="UniProtKB-UniRule"/>
</dbReference>
<keyword evidence="4 7" id="KW-0472">Membrane</keyword>
<dbReference type="OrthoDB" id="9814591at2"/>
<keyword evidence="2 7" id="KW-0812">Transmembrane</keyword>
<comment type="function">
    <text evidence="7">Functions as a peptidoglycan terminase that cleaves nascent peptidoglycan strands endolytically to terminate their elongation.</text>
</comment>
<reference evidence="9 10" key="1">
    <citation type="submission" date="2019-12" db="EMBL/GenBank/DDBJ databases">
        <authorList>
            <person name="Li J."/>
            <person name="Shi Y."/>
            <person name="Xu G."/>
            <person name="Xiao D."/>
            <person name="Ran X."/>
        </authorList>
    </citation>
    <scope>NUCLEOTIDE SEQUENCE [LARGE SCALE GENOMIC DNA]</scope>
    <source>
        <strain evidence="9 10">JCM 15915</strain>
    </source>
</reference>
<keyword evidence="1 7" id="KW-1003">Cell membrane</keyword>
<evidence type="ECO:0000313" key="9">
    <source>
        <dbReference type="EMBL" id="MUN54393.1"/>
    </source>
</evidence>
<dbReference type="Proteomes" id="UP000462152">
    <property type="component" value="Unassembled WGS sequence"/>
</dbReference>
<accession>A0A7K1LH45</accession>
<dbReference type="InterPro" id="IPR003770">
    <property type="entry name" value="MLTG-like"/>
</dbReference>
<dbReference type="EMBL" id="WOGT01000001">
    <property type="protein sequence ID" value="MUN54393.1"/>
    <property type="molecule type" value="Genomic_DNA"/>
</dbReference>
<evidence type="ECO:0000256" key="4">
    <source>
        <dbReference type="ARBA" id="ARBA00023136"/>
    </source>
</evidence>
<dbReference type="GO" id="GO:0071555">
    <property type="term" value="P:cell wall organization"/>
    <property type="evidence" value="ECO:0007669"/>
    <property type="project" value="UniProtKB-KW"/>
</dbReference>
<evidence type="ECO:0000256" key="1">
    <source>
        <dbReference type="ARBA" id="ARBA00022475"/>
    </source>
</evidence>
<dbReference type="EC" id="4.2.2.29" evidence="7"/>
<feature type="region of interest" description="Disordered" evidence="8">
    <location>
        <begin position="1"/>
        <end position="27"/>
    </location>
</feature>
<evidence type="ECO:0000313" key="10">
    <source>
        <dbReference type="Proteomes" id="UP000462152"/>
    </source>
</evidence>
<proteinExistence type="inferred from homology"/>
<comment type="subcellular location">
    <subcellularLocation>
        <location evidence="7">Cell membrane</location>
        <topology evidence="7">Single-pass membrane protein</topology>
    </subcellularLocation>
</comment>
<dbReference type="AlphaFoldDB" id="A0A7K1LH45"/>
<evidence type="ECO:0000256" key="8">
    <source>
        <dbReference type="SAM" id="MobiDB-lite"/>
    </source>
</evidence>
<dbReference type="PANTHER" id="PTHR30518">
    <property type="entry name" value="ENDOLYTIC MUREIN TRANSGLYCOSYLASE"/>
    <property type="match status" value="1"/>
</dbReference>
<evidence type="ECO:0000256" key="3">
    <source>
        <dbReference type="ARBA" id="ARBA00022989"/>
    </source>
</evidence>
<comment type="caution">
    <text evidence="9">The sequence shown here is derived from an EMBL/GenBank/DDBJ whole genome shotgun (WGS) entry which is preliminary data.</text>
</comment>
<gene>
    <name evidence="7 9" type="primary">mltG</name>
    <name evidence="9" type="ORF">GMA10_04060</name>
</gene>
<evidence type="ECO:0000256" key="2">
    <source>
        <dbReference type="ARBA" id="ARBA00022692"/>
    </source>
</evidence>
<dbReference type="Gene3D" id="3.30.1490.480">
    <property type="entry name" value="Endolytic murein transglycosylase"/>
    <property type="match status" value="1"/>
</dbReference>
<comment type="catalytic activity">
    <reaction evidence="7">
        <text>a peptidoglycan chain = a peptidoglycan chain with N-acetyl-1,6-anhydromuramyl-[peptide] at the reducing end + a peptidoglycan chain with N-acetylglucosamine at the non-reducing end.</text>
        <dbReference type="EC" id="4.2.2.29"/>
    </reaction>
</comment>
<dbReference type="RefSeq" id="WP_129314437.1">
    <property type="nucleotide sequence ID" value="NZ_JBFCQO010000001.1"/>
</dbReference>
<feature type="site" description="Important for catalytic activity" evidence="7">
    <location>
        <position position="274"/>
    </location>
</feature>
<dbReference type="Pfam" id="PF02618">
    <property type="entry name" value="YceG"/>
    <property type="match status" value="1"/>
</dbReference>
<feature type="compositionally biased region" description="Basic and acidic residues" evidence="8">
    <location>
        <begin position="1"/>
        <end position="13"/>
    </location>
</feature>
<keyword evidence="6 7" id="KW-0961">Cell wall biogenesis/degradation</keyword>
<evidence type="ECO:0000256" key="7">
    <source>
        <dbReference type="HAMAP-Rule" id="MF_02065"/>
    </source>
</evidence>
<dbReference type="NCBIfam" id="TIGR00247">
    <property type="entry name" value="endolytic transglycosylase MltG"/>
    <property type="match status" value="1"/>
</dbReference>
<dbReference type="PANTHER" id="PTHR30518:SF2">
    <property type="entry name" value="ENDOLYTIC MUREIN TRANSGLYCOSYLASE"/>
    <property type="match status" value="1"/>
</dbReference>
<name>A0A7K1LH45_9MICC</name>
<sequence length="404" mass="44463">MSEDSSRQRRGESSGDDNESFHGLFSPTEAERRAGVRGLRIEQEHLTPEQARRRYARRRQVLVSATIVFVIAFVVSASILGPRMGLFEVKDYHGDGNGKNVSITVSQGDSNASVGQRLEQKGVIANSEKFVDVMEDKASNKFIQPGTFELQEHMSSESAMNSLIGSGSAKHYVAISQNQRKDETFDALAKGTGISVDEFKALDNDPGQFGVPDKFTSLEGFLHPGEYRFDADASAKDVVQEMVDKTKKDLKNAGVKGDDRIFHVVTVASILEFEGTPKDYKGVAGAIENRIDNPDGETQGFLQSDATVAYGLGKKTYQISDEQKQDASNGYNTFANKGLPQGPIGSPASNAIKAAAHPEKNDYYYWVTVNLDTGETKFAKTYDEHQKNVDEYDQWCSEHEGKCV</sequence>
<dbReference type="HAMAP" id="MF_02065">
    <property type="entry name" value="MltG"/>
    <property type="match status" value="1"/>
</dbReference>